<comment type="caution">
    <text evidence="1">The sequence shown here is derived from an EMBL/GenBank/DDBJ whole genome shotgun (WGS) entry which is preliminary data.</text>
</comment>
<sequence>MTTLLSYKEPPHRRSTPVALHTPLPRLRFNRELCSKYVESLTINVTNLYNGALFAAWIPNGRNRTFSGAPHQHPLRVQPTAQNQQIQATNAGLRQKIQQIFRQRPWLISSSS</sequence>
<keyword evidence="2" id="KW-1185">Reference proteome</keyword>
<protein>
    <submittedName>
        <fullName evidence="1">Uncharacterized protein</fullName>
    </submittedName>
</protein>
<gene>
    <name evidence="1" type="ORF">E9531_05810</name>
</gene>
<proteinExistence type="predicted"/>
<name>A0A4S8FCX2_9BURK</name>
<organism evidence="1 2">
    <name type="scientific">Lampropedia puyangensis</name>
    <dbReference type="NCBI Taxonomy" id="1330072"/>
    <lineage>
        <taxon>Bacteria</taxon>
        <taxon>Pseudomonadati</taxon>
        <taxon>Pseudomonadota</taxon>
        <taxon>Betaproteobacteria</taxon>
        <taxon>Burkholderiales</taxon>
        <taxon>Comamonadaceae</taxon>
        <taxon>Lampropedia</taxon>
    </lineage>
</organism>
<dbReference type="AlphaFoldDB" id="A0A4S8FCX2"/>
<dbReference type="Proteomes" id="UP000308917">
    <property type="component" value="Unassembled WGS sequence"/>
</dbReference>
<evidence type="ECO:0000313" key="1">
    <source>
        <dbReference type="EMBL" id="THU03702.1"/>
    </source>
</evidence>
<reference evidence="1 2" key="1">
    <citation type="journal article" date="2015" name="Antonie Van Leeuwenhoek">
        <title>Lampropedia puyangensis sp. nov., isolated from symptomatic bark of Populus ? euramericana canker and emended description of Lampropedia hyalina (Ehrenberg 1832) Lee et al. 2004.</title>
        <authorList>
            <person name="Li Y."/>
            <person name="Wang T."/>
            <person name="Piao C.G."/>
            <person name="Wang L.F."/>
            <person name="Tian G.Z."/>
            <person name="Zhu T.H."/>
            <person name="Guo M.W."/>
        </authorList>
    </citation>
    <scope>NUCLEOTIDE SEQUENCE [LARGE SCALE GENOMIC DNA]</scope>
    <source>
        <strain evidence="1 2">2-bin</strain>
    </source>
</reference>
<accession>A0A4S8FCX2</accession>
<dbReference type="EMBL" id="STFG01000004">
    <property type="protein sequence ID" value="THU03702.1"/>
    <property type="molecule type" value="Genomic_DNA"/>
</dbReference>
<evidence type="ECO:0000313" key="2">
    <source>
        <dbReference type="Proteomes" id="UP000308917"/>
    </source>
</evidence>